<feature type="domain" description="PKD" evidence="11">
    <location>
        <begin position="871"/>
        <end position="952"/>
    </location>
</feature>
<dbReference type="CDD" id="cd00146">
    <property type="entry name" value="PKD"/>
    <property type="match status" value="4"/>
</dbReference>
<dbReference type="SUPFAM" id="SSF49299">
    <property type="entry name" value="PKD domain"/>
    <property type="match status" value="4"/>
</dbReference>
<feature type="signal peptide" evidence="10">
    <location>
        <begin position="1"/>
        <end position="24"/>
    </location>
</feature>
<dbReference type="CDD" id="cd14256">
    <property type="entry name" value="Dockerin_I"/>
    <property type="match status" value="1"/>
</dbReference>
<evidence type="ECO:0000256" key="9">
    <source>
        <dbReference type="ARBA" id="ARBA00023157"/>
    </source>
</evidence>
<feature type="domain" description="PKD" evidence="11">
    <location>
        <begin position="661"/>
        <end position="738"/>
    </location>
</feature>
<evidence type="ECO:0000256" key="7">
    <source>
        <dbReference type="ARBA" id="ARBA00022833"/>
    </source>
</evidence>
<dbReference type="Gene3D" id="2.60.40.10">
    <property type="entry name" value="Immunoglobulins"/>
    <property type="match status" value="4"/>
</dbReference>
<accession>B8CKU7</accession>
<name>B8CKU7_SHEPW</name>
<feature type="domain" description="PKD" evidence="11">
    <location>
        <begin position="1021"/>
        <end position="1102"/>
    </location>
</feature>
<reference evidence="12 13" key="1">
    <citation type="journal article" date="2008" name="PLoS ONE">
        <title>Environmental adaptation: genomic analysis of the piezotolerant and psychrotolerant deep-sea iron reducing bacterium Shewanella piezotolerans WP3.</title>
        <authorList>
            <person name="Wang F."/>
            <person name="Wang J."/>
            <person name="Jian H."/>
            <person name="Zhang B."/>
            <person name="Li S."/>
            <person name="Wang F."/>
            <person name="Zeng X."/>
            <person name="Gao L."/>
            <person name="Bartlett D.H."/>
            <person name="Yu J."/>
            <person name="Hu S."/>
            <person name="Xiao X."/>
        </authorList>
    </citation>
    <scope>NUCLEOTIDE SEQUENCE [LARGE SCALE GENOMIC DNA]</scope>
    <source>
        <strain evidence="13">WP3 / JCM 13877</strain>
    </source>
</reference>
<dbReference type="eggNOG" id="COG3291">
    <property type="taxonomic scope" value="Bacteria"/>
</dbReference>
<protein>
    <submittedName>
        <fullName evidence="12">Collagenase</fullName>
    </submittedName>
</protein>
<sequence length="1521" mass="163767">MKSKTSVSRLCWLTLFASTFAAQAGASQKEITTQKSDKFPFAAVAAKHDGETCGTDHNGQDWHQLQTEFAQQIRATKSQKSPMMRSMSAAFQTNSLMASSGISSLQTNAVSAVEGSVAVEGRYYIPVVVHIYGEMYNCSDDSDKCLTDSKINDAIRKLNDDFQGLSIDDPEVSPQFAAIRENLNIEFVLAKKDPNGHSTNGIVRYDHEQAGYGNGDSETNAKIASDAWDNFKYMNLYLMHDLHDDNVGNNSGIAWYPDVSMSTAGTSRVVYNGHYTGLNTSENFRSVLTHEFGHWLNLIHTFETKSCSITNEAFCATTGDKTCDTPQMSLPSQMQANAKNCLGQPTNTENFMHYTDNYAMFTQDQVQRMTAALHGPSRSTLWSNENLIATGLELLTSDSERYWDGISGVDSEPEGTVLETVENISAPLDGIETFEFNLPHGATNILFHLDGHTADPDMYISKGEEPTHDGAGNWDADYISFNSPGSTESVSIDIPDYNQPYYASIHAFTEFENSRLRVIQGNDPYLEEGESRYTLLKVENLKADKTDNAWTDRPGKVHNFQFTVPDDATRTVIMVPGGYHGPVMASGVPNFNGDLDLHVSRNQEVSLENYDCRPFSWKGLAEFCEFDGGGTYNVMIDPFATYTDATLHVYYETANTGNQLPYANTNGNKYLEAVGHAIEFSSIGSNDPDGEIVSYEWDFGDGAVSTEQEVAHTYTDTGEYNVTLTVTDNSGESTTASTLAIITEQSPNDAPLCSNCDRVYLNDEIALSSFEGDTPRTYQFEVPVNASLVTFELVNGYNGDPDIHVSLNQAVSTEIYDCRPWEAPGQTELCQLTSGGIVNVMIDPFHDYDSVRFRAYYDIDKGVTPIEPNKLPIANAGTSYNGVAGEAINFNGLQSSDEDGNIALYTWDFGHGVTTTGATVDHVYANAGTYFVTLTVTDNGGAVNSSTVEVTILPVGDMDGDGNVDSDDINALQAAISQGSAIDASFDLNNDGVINGADVALMSGICSFDNCSNIAPPPQAPVAVSAALDNNVQVNTDVRFSSAGSNDQYGQIVTYAWDFGDGNSSNWADPVHQFAEPGIYDVTLTLTDNDGMTATSTTQVNIDHAPLTDVCRTEPAANERDLIASVPVCVGTEDSLTIALVNRHQTVAISMVNAADDALIYFGSGSWPNINTGDYSAVSTSQDGQQCAFYTIPDDAKSWGYIELTGAVAGATIVVDYDVASCRPTSLVTDDSLQNGVSQLASGQRDEEVHFSMNVSAGVSALTFATAGGTGDADMYVKFGSQPTVSDYDCRPYKGGNLESCNIDNAQAGTYHVMLRGYQDFNDVSVTGQYVAAGHSNQAPVAQIDGPFVSNIGDSITMSSTSTDVDGSIANYLWDLGDGTTSNSATVNHTFAAAGIYSVTLTVTDNEGSTSTATTQASISVLQSGVATLVSGTTGAEIVYQMQVPAGASNLSFSTSGGSGDADLHVKFSSQATSSDFDCRPWKNGSNETCVIDNVQAGTYYIMLQGYNDFTGVQLLGNYNL</sequence>
<evidence type="ECO:0000256" key="4">
    <source>
        <dbReference type="ARBA" id="ARBA00022723"/>
    </source>
</evidence>
<keyword evidence="5 10" id="KW-0732">Signal</keyword>
<dbReference type="Pfam" id="PF18911">
    <property type="entry name" value="PKD_4"/>
    <property type="match status" value="4"/>
</dbReference>
<evidence type="ECO:0000256" key="2">
    <source>
        <dbReference type="ARBA" id="ARBA00008721"/>
    </source>
</evidence>
<gene>
    <name evidence="12" type="ordered locus">swp_1488</name>
</gene>
<evidence type="ECO:0000313" key="13">
    <source>
        <dbReference type="Proteomes" id="UP000000753"/>
    </source>
</evidence>
<dbReference type="OrthoDB" id="6278496at2"/>
<keyword evidence="7" id="KW-0862">Zinc</keyword>
<evidence type="ECO:0000313" key="12">
    <source>
        <dbReference type="EMBL" id="ACJ28273.1"/>
    </source>
</evidence>
<keyword evidence="13" id="KW-1185">Reference proteome</keyword>
<keyword evidence="6" id="KW-0378">Hydrolase</keyword>
<dbReference type="SUPFAM" id="SSF55486">
    <property type="entry name" value="Metalloproteases ('zincins'), catalytic domain"/>
    <property type="match status" value="1"/>
</dbReference>
<dbReference type="SUPFAM" id="SSF63446">
    <property type="entry name" value="Type I dockerin domain"/>
    <property type="match status" value="1"/>
</dbReference>
<dbReference type="KEGG" id="swp:swp_1488"/>
<dbReference type="InterPro" id="IPR035986">
    <property type="entry name" value="PKD_dom_sf"/>
</dbReference>
<dbReference type="Gene3D" id="1.10.1330.10">
    <property type="entry name" value="Dockerin domain"/>
    <property type="match status" value="1"/>
</dbReference>
<keyword evidence="4" id="KW-0479">Metal-binding</keyword>
<dbReference type="RefSeq" id="WP_020911651.1">
    <property type="nucleotide sequence ID" value="NC_011566.1"/>
</dbReference>
<dbReference type="InterPro" id="IPR018247">
    <property type="entry name" value="EF_Hand_1_Ca_BS"/>
</dbReference>
<dbReference type="GO" id="GO:0000272">
    <property type="term" value="P:polysaccharide catabolic process"/>
    <property type="evidence" value="ECO:0007669"/>
    <property type="project" value="InterPro"/>
</dbReference>
<evidence type="ECO:0000256" key="1">
    <source>
        <dbReference type="ARBA" id="ARBA00001913"/>
    </source>
</evidence>
<dbReference type="GO" id="GO:0008237">
    <property type="term" value="F:metallopeptidase activity"/>
    <property type="evidence" value="ECO:0007669"/>
    <property type="project" value="UniProtKB-KW"/>
</dbReference>
<keyword evidence="3" id="KW-0645">Protease</keyword>
<dbReference type="SMART" id="SM00089">
    <property type="entry name" value="PKD"/>
    <property type="match status" value="4"/>
</dbReference>
<dbReference type="GO" id="GO:0006508">
    <property type="term" value="P:proteolysis"/>
    <property type="evidence" value="ECO:0007669"/>
    <property type="project" value="UniProtKB-KW"/>
</dbReference>
<evidence type="ECO:0000259" key="11">
    <source>
        <dbReference type="PROSITE" id="PS50093"/>
    </source>
</evidence>
<dbReference type="PANTHER" id="PTHR47466">
    <property type="match status" value="1"/>
</dbReference>
<dbReference type="Proteomes" id="UP000000753">
    <property type="component" value="Chromosome"/>
</dbReference>
<dbReference type="PROSITE" id="PS50093">
    <property type="entry name" value="PKD"/>
    <property type="match status" value="4"/>
</dbReference>
<evidence type="ECO:0000256" key="3">
    <source>
        <dbReference type="ARBA" id="ARBA00022670"/>
    </source>
</evidence>
<dbReference type="InterPro" id="IPR007280">
    <property type="entry name" value="Peptidase_C_arc/bac"/>
</dbReference>
<dbReference type="PROSITE" id="PS00018">
    <property type="entry name" value="EF_HAND_1"/>
    <property type="match status" value="2"/>
</dbReference>
<feature type="chain" id="PRO_5002866767" evidence="10">
    <location>
        <begin position="25"/>
        <end position="1521"/>
    </location>
</feature>
<dbReference type="InterPro" id="IPR013783">
    <property type="entry name" value="Ig-like_fold"/>
</dbReference>
<organism evidence="12 13">
    <name type="scientific">Shewanella piezotolerans (strain WP3 / JCM 13877)</name>
    <dbReference type="NCBI Taxonomy" id="225849"/>
    <lineage>
        <taxon>Bacteria</taxon>
        <taxon>Pseudomonadati</taxon>
        <taxon>Pseudomonadota</taxon>
        <taxon>Gammaproteobacteria</taxon>
        <taxon>Alteromonadales</taxon>
        <taxon>Shewanellaceae</taxon>
        <taxon>Shewanella</taxon>
    </lineage>
</organism>
<comment type="cofactor">
    <cofactor evidence="1">
        <name>Ca(2+)</name>
        <dbReference type="ChEBI" id="CHEBI:29108"/>
    </cofactor>
</comment>
<dbReference type="Gene3D" id="3.40.390.10">
    <property type="entry name" value="Collagenase (Catalytic Domain)"/>
    <property type="match status" value="1"/>
</dbReference>
<proteinExistence type="inferred from homology"/>
<dbReference type="InterPro" id="IPR036439">
    <property type="entry name" value="Dockerin_dom_sf"/>
</dbReference>
<dbReference type="Gene3D" id="2.60.120.380">
    <property type="match status" value="5"/>
</dbReference>
<dbReference type="GO" id="GO:0046872">
    <property type="term" value="F:metal ion binding"/>
    <property type="evidence" value="ECO:0007669"/>
    <property type="project" value="UniProtKB-KW"/>
</dbReference>
<dbReference type="EMBL" id="CP000472">
    <property type="protein sequence ID" value="ACJ28273.1"/>
    <property type="molecule type" value="Genomic_DNA"/>
</dbReference>
<comment type="similarity">
    <text evidence="2">Belongs to the peptidase M43B family.</text>
</comment>
<dbReference type="InterPro" id="IPR000601">
    <property type="entry name" value="PKD_dom"/>
</dbReference>
<dbReference type="PANTHER" id="PTHR47466:SF1">
    <property type="entry name" value="METALLOPROTEASE MEP1 (AFU_ORTHOLOGUE AFUA_1G07730)-RELATED"/>
    <property type="match status" value="1"/>
</dbReference>
<dbReference type="Pfam" id="PF04151">
    <property type="entry name" value="PPC"/>
    <property type="match status" value="2"/>
</dbReference>
<feature type="domain" description="PKD" evidence="11">
    <location>
        <begin position="1339"/>
        <end position="1426"/>
    </location>
</feature>
<dbReference type="InterPro" id="IPR008754">
    <property type="entry name" value="Peptidase_M43"/>
</dbReference>
<evidence type="ECO:0000256" key="6">
    <source>
        <dbReference type="ARBA" id="ARBA00022801"/>
    </source>
</evidence>
<dbReference type="InterPro" id="IPR022409">
    <property type="entry name" value="PKD/Chitinase_dom"/>
</dbReference>
<dbReference type="eggNOG" id="COG0739">
    <property type="taxonomic scope" value="Bacteria"/>
</dbReference>
<evidence type="ECO:0000256" key="8">
    <source>
        <dbReference type="ARBA" id="ARBA00023049"/>
    </source>
</evidence>
<dbReference type="Pfam" id="PF05572">
    <property type="entry name" value="Peptidase_M43"/>
    <property type="match status" value="1"/>
</dbReference>
<evidence type="ECO:0000256" key="10">
    <source>
        <dbReference type="SAM" id="SignalP"/>
    </source>
</evidence>
<dbReference type="InterPro" id="IPR024079">
    <property type="entry name" value="MetalloPept_cat_dom_sf"/>
</dbReference>
<keyword evidence="9" id="KW-1015">Disulfide bond</keyword>
<evidence type="ECO:0000256" key="5">
    <source>
        <dbReference type="ARBA" id="ARBA00022729"/>
    </source>
</evidence>
<dbReference type="STRING" id="225849.swp_1488"/>
<keyword evidence="8" id="KW-0482">Metalloprotease</keyword>
<dbReference type="HOGENOM" id="CLU_247707_0_0_6"/>